<comment type="caution">
    <text evidence="1">The sequence shown here is derived from an EMBL/GenBank/DDBJ whole genome shotgun (WGS) entry which is preliminary data.</text>
</comment>
<reference evidence="1" key="1">
    <citation type="submission" date="2020-02" db="EMBL/GenBank/DDBJ databases">
        <title>Identification and distribution of gene clusters putatively required for synthesis of sphingolipid metabolism inhibitors in phylogenetically diverse species of the filamentous fungus Fusarium.</title>
        <authorList>
            <person name="Kim H.-S."/>
            <person name="Busman M."/>
            <person name="Brown D.W."/>
            <person name="Divon H."/>
            <person name="Uhlig S."/>
            <person name="Proctor R.H."/>
        </authorList>
    </citation>
    <scope>NUCLEOTIDE SEQUENCE [LARGE SCALE GENOMIC DNA]</scope>
    <source>
        <strain evidence="1">NRRL 39464</strain>
    </source>
</reference>
<evidence type="ECO:0000313" key="2">
    <source>
        <dbReference type="Proteomes" id="UP000558688"/>
    </source>
</evidence>
<name>A0A8H5A9S9_FUSOX</name>
<proteinExistence type="predicted"/>
<organism evidence="1 2">
    <name type="scientific">Fusarium oxysporum</name>
    <name type="common">Fusarium vascular wilt</name>
    <dbReference type="NCBI Taxonomy" id="5507"/>
    <lineage>
        <taxon>Eukaryota</taxon>
        <taxon>Fungi</taxon>
        <taxon>Dikarya</taxon>
        <taxon>Ascomycota</taxon>
        <taxon>Pezizomycotina</taxon>
        <taxon>Sordariomycetes</taxon>
        <taxon>Hypocreomycetidae</taxon>
        <taxon>Hypocreales</taxon>
        <taxon>Nectriaceae</taxon>
        <taxon>Fusarium</taxon>
        <taxon>Fusarium oxysporum species complex</taxon>
    </lineage>
</organism>
<sequence>MGLLAKLKFKLRKRLAQGTVEPVAHGILGLVSLERVCKVCSALASATDQLAVNMNSISFQQAPSGIDRGRNYSWRSAHAIPLSAPPAAFFTGQQFGPPVMTPNSLERACKIATMQAAEYASERATATMHLLLHLTDQACLPRALVALESQLVRLCKICTVCLGMNGIHIIAYSVELAHSFELRHQRNQDFDGLRTLDTPQILTLSLSHSLKCLGGLA</sequence>
<dbReference type="Proteomes" id="UP000558688">
    <property type="component" value="Unassembled WGS sequence"/>
</dbReference>
<dbReference type="AlphaFoldDB" id="A0A8H5A9S9"/>
<evidence type="ECO:0000313" key="1">
    <source>
        <dbReference type="EMBL" id="KAF5259350.1"/>
    </source>
</evidence>
<dbReference type="EMBL" id="JAAFOW010001753">
    <property type="protein sequence ID" value="KAF5259350.1"/>
    <property type="molecule type" value="Genomic_DNA"/>
</dbReference>
<gene>
    <name evidence="1" type="ORF">FOXYS1_10040</name>
</gene>
<protein>
    <submittedName>
        <fullName evidence="1">Uncharacterized protein</fullName>
    </submittedName>
</protein>
<accession>A0A8H5A9S9</accession>